<accession>A0A1H7UEG3</accession>
<dbReference type="AlphaFoldDB" id="A0A1H7UEG3"/>
<reference evidence="2 3" key="1">
    <citation type="submission" date="2016-10" db="EMBL/GenBank/DDBJ databases">
        <authorList>
            <person name="de Groot N.N."/>
        </authorList>
    </citation>
    <scope>NUCLEOTIDE SEQUENCE [LARGE SCALE GENOMIC DNA]</scope>
    <source>
        <strain evidence="2 3">VTM1R29</strain>
    </source>
</reference>
<proteinExistence type="predicted"/>
<dbReference type="GO" id="GO:0003677">
    <property type="term" value="F:DNA binding"/>
    <property type="evidence" value="ECO:0007669"/>
    <property type="project" value="InterPro"/>
</dbReference>
<dbReference type="Proteomes" id="UP000182764">
    <property type="component" value="Unassembled WGS sequence"/>
</dbReference>
<feature type="domain" description="SpoVT-AbrB" evidence="1">
    <location>
        <begin position="32"/>
        <end position="73"/>
    </location>
</feature>
<gene>
    <name evidence="2" type="ORF">SAMN04487839_101418</name>
</gene>
<dbReference type="InterPro" id="IPR007159">
    <property type="entry name" value="SpoVT-AbrB_dom"/>
</dbReference>
<dbReference type="NCBIfam" id="NF047400">
    <property type="entry name" value="MazE_PemI_antitoxin"/>
    <property type="match status" value="1"/>
</dbReference>
<dbReference type="SUPFAM" id="SSF89447">
    <property type="entry name" value="AbrB/MazE/MraZ-like"/>
    <property type="match status" value="1"/>
</dbReference>
<dbReference type="InterPro" id="IPR037914">
    <property type="entry name" value="SpoVT-AbrB_sf"/>
</dbReference>
<organism evidence="2 3">
    <name type="scientific">Streptococcus gallolyticus</name>
    <dbReference type="NCBI Taxonomy" id="315405"/>
    <lineage>
        <taxon>Bacteria</taxon>
        <taxon>Bacillati</taxon>
        <taxon>Bacillota</taxon>
        <taxon>Bacilli</taxon>
        <taxon>Lactobacillales</taxon>
        <taxon>Streptococcaceae</taxon>
        <taxon>Streptococcus</taxon>
    </lineage>
</organism>
<sequence length="95" mass="11024">MIKIDNKKYILYNVYTKYTQEEKHIMSIVKARKVGNSITITLPEELGVNIGEEFTLERGRNNVIMLVPKMTNPFDGISDLRMDDDFESMALLDHE</sequence>
<name>A0A1H7UEG3_9STRE</name>
<evidence type="ECO:0000313" key="2">
    <source>
        <dbReference type="EMBL" id="SEL95452.1"/>
    </source>
</evidence>
<dbReference type="Pfam" id="PF04014">
    <property type="entry name" value="MazE_antitoxin"/>
    <property type="match status" value="1"/>
</dbReference>
<dbReference type="EMBL" id="FOBM01000001">
    <property type="protein sequence ID" value="SEL95452.1"/>
    <property type="molecule type" value="Genomic_DNA"/>
</dbReference>
<evidence type="ECO:0000313" key="3">
    <source>
        <dbReference type="Proteomes" id="UP000182764"/>
    </source>
</evidence>
<evidence type="ECO:0000259" key="1">
    <source>
        <dbReference type="Pfam" id="PF04014"/>
    </source>
</evidence>
<protein>
    <recommendedName>
        <fullName evidence="1">SpoVT-AbrB domain-containing protein</fullName>
    </recommendedName>
</protein>